<organism evidence="3 4">
    <name type="scientific">Leeia aquatica</name>
    <dbReference type="NCBI Taxonomy" id="2725557"/>
    <lineage>
        <taxon>Bacteria</taxon>
        <taxon>Pseudomonadati</taxon>
        <taxon>Pseudomonadota</taxon>
        <taxon>Betaproteobacteria</taxon>
        <taxon>Neisseriales</taxon>
        <taxon>Leeiaceae</taxon>
        <taxon>Leeia</taxon>
    </lineage>
</organism>
<sequence length="408" mass="44635">MSLVCTALTWPMWWRAQLDRLWTPAAPALQRFQQALADELGCPTDELLLYGAGRMGLYAWLDQLALQPGDEVILPAYTCVVVPNAAHFAGATVRYVDIDPHTLTYDLPRLLEAVNARTRVLVLPANYGLPLLGLDTLRARFPQLLLVADLAHALGSMPEPVLATRSLDAAFFSFEFSKCLTTGMGGALWVRDPELRKTLASQRLQLPVFSLRQRLQLGMTVFSHLLAASGAVTLGRWTQGVLRRLGLLYATSEELSGLRPAHYPLQLHTGAAHLGWQQLRAYAGTKQLRREQAIAYQQALAGLAGVRCMPVPDGAALLRFPLLLEGALAARRKAIMQALQEATGLPVGMWFNHVVHPVGSSGHGYVDGQCPQGEQVAATMLNLPLGRHVRLSAARLARLRQCLQEAQA</sequence>
<keyword evidence="2" id="KW-0663">Pyridoxal phosphate</keyword>
<evidence type="ECO:0000313" key="4">
    <source>
        <dbReference type="Proteomes" id="UP000587991"/>
    </source>
</evidence>
<dbReference type="InterPro" id="IPR015424">
    <property type="entry name" value="PyrdxlP-dep_Trfase"/>
</dbReference>
<keyword evidence="4" id="KW-1185">Reference proteome</keyword>
<comment type="similarity">
    <text evidence="1 2">Belongs to the DegT/DnrJ/EryC1 family.</text>
</comment>
<dbReference type="GO" id="GO:0008483">
    <property type="term" value="F:transaminase activity"/>
    <property type="evidence" value="ECO:0007669"/>
    <property type="project" value="TreeGrafter"/>
</dbReference>
<dbReference type="InterPro" id="IPR015421">
    <property type="entry name" value="PyrdxlP-dep_Trfase_major"/>
</dbReference>
<evidence type="ECO:0000256" key="1">
    <source>
        <dbReference type="ARBA" id="ARBA00037999"/>
    </source>
</evidence>
<accession>A0A847SJ09</accession>
<gene>
    <name evidence="3" type="ORF">HF682_12005</name>
</gene>
<dbReference type="Gene3D" id="3.40.640.10">
    <property type="entry name" value="Type I PLP-dependent aspartate aminotransferase-like (Major domain)"/>
    <property type="match status" value="1"/>
</dbReference>
<dbReference type="GO" id="GO:0000271">
    <property type="term" value="P:polysaccharide biosynthetic process"/>
    <property type="evidence" value="ECO:0007669"/>
    <property type="project" value="TreeGrafter"/>
</dbReference>
<dbReference type="Pfam" id="PF01041">
    <property type="entry name" value="DegT_DnrJ_EryC1"/>
    <property type="match status" value="1"/>
</dbReference>
<dbReference type="Gene3D" id="3.90.1150.10">
    <property type="entry name" value="Aspartate Aminotransferase, domain 1"/>
    <property type="match status" value="1"/>
</dbReference>
<comment type="caution">
    <text evidence="3">The sequence shown here is derived from an EMBL/GenBank/DDBJ whole genome shotgun (WGS) entry which is preliminary data.</text>
</comment>
<dbReference type="EMBL" id="JABAIM010000002">
    <property type="protein sequence ID" value="NLR75882.1"/>
    <property type="molecule type" value="Genomic_DNA"/>
</dbReference>
<dbReference type="PANTHER" id="PTHR30244:SF34">
    <property type="entry name" value="DTDP-4-AMINO-4,6-DIDEOXYGALACTOSE TRANSAMINASE"/>
    <property type="match status" value="1"/>
</dbReference>
<dbReference type="InterPro" id="IPR000653">
    <property type="entry name" value="DegT/StrS_aminotransferase"/>
</dbReference>
<evidence type="ECO:0000313" key="3">
    <source>
        <dbReference type="EMBL" id="NLR75882.1"/>
    </source>
</evidence>
<protein>
    <submittedName>
        <fullName evidence="3">Uncharacterized protein</fullName>
    </submittedName>
</protein>
<dbReference type="RefSeq" id="WP_168877512.1">
    <property type="nucleotide sequence ID" value="NZ_JABAIM010000002.1"/>
</dbReference>
<dbReference type="Proteomes" id="UP000587991">
    <property type="component" value="Unassembled WGS sequence"/>
</dbReference>
<name>A0A847SJ09_9NEIS</name>
<dbReference type="AlphaFoldDB" id="A0A847SJ09"/>
<proteinExistence type="inferred from homology"/>
<dbReference type="GO" id="GO:0030170">
    <property type="term" value="F:pyridoxal phosphate binding"/>
    <property type="evidence" value="ECO:0007669"/>
    <property type="project" value="TreeGrafter"/>
</dbReference>
<dbReference type="InterPro" id="IPR015422">
    <property type="entry name" value="PyrdxlP-dep_Trfase_small"/>
</dbReference>
<dbReference type="PANTHER" id="PTHR30244">
    <property type="entry name" value="TRANSAMINASE"/>
    <property type="match status" value="1"/>
</dbReference>
<reference evidence="3 4" key="1">
    <citation type="submission" date="2020-04" db="EMBL/GenBank/DDBJ databases">
        <title>Draft genome of Leeia sp. IMCC25680.</title>
        <authorList>
            <person name="Song J."/>
            <person name="Cho J.-C."/>
        </authorList>
    </citation>
    <scope>NUCLEOTIDE SEQUENCE [LARGE SCALE GENOMIC DNA]</scope>
    <source>
        <strain evidence="3 4">IMCC25680</strain>
    </source>
</reference>
<evidence type="ECO:0000256" key="2">
    <source>
        <dbReference type="RuleBase" id="RU004508"/>
    </source>
</evidence>
<dbReference type="SUPFAM" id="SSF53383">
    <property type="entry name" value="PLP-dependent transferases"/>
    <property type="match status" value="1"/>
</dbReference>